<evidence type="ECO:0000256" key="3">
    <source>
        <dbReference type="SAM" id="SignalP"/>
    </source>
</evidence>
<evidence type="ECO:0000259" key="4">
    <source>
        <dbReference type="Pfam" id="PF14257"/>
    </source>
</evidence>
<feature type="domain" description="DUF4349" evidence="4">
    <location>
        <begin position="44"/>
        <end position="253"/>
    </location>
</feature>
<feature type="transmembrane region" description="Helical" evidence="2">
    <location>
        <begin position="227"/>
        <end position="258"/>
    </location>
</feature>
<keyword evidence="2" id="KW-0472">Membrane</keyword>
<sequence>MKFKWFWCLVLCLSLFVTACSNRTSDSTEKAAGPAQDSAASVARQTIATATMSLTAKDYDRTEALIRQAGTNLGGYVSELNSTRTDNTQNGRVVMQIPAAKVQDFTEQIKALADVTVTSTEVALQDVTAESIDLDARLKALQAQKSRCEALLADAKTVDDVFKISQEIAKVQEQIESTQGRKNNLQTRIDYTPVTVEISAKPTEPKQGVWERTSTQFGKSLNGVGQFLVWLLVFGVGNFPVLLLIFLIVYGSLWLFWLRKRKQK</sequence>
<feature type="chain" id="PRO_5039706293" description="DUF4349 domain-containing protein" evidence="3">
    <location>
        <begin position="20"/>
        <end position="264"/>
    </location>
</feature>
<keyword evidence="2" id="KW-0812">Transmembrane</keyword>
<keyword evidence="1" id="KW-0175">Coiled coil</keyword>
<keyword evidence="2" id="KW-1133">Transmembrane helix</keyword>
<evidence type="ECO:0000313" key="5">
    <source>
        <dbReference type="EMBL" id="KEO84728.1"/>
    </source>
</evidence>
<reference evidence="5 6" key="1">
    <citation type="journal article" date="2013" name="Int. J. Syst. Evol. Microbiol.">
        <title>Tumebacillus flagellatus sp. nov., an alpha-amylase/pullulanase-producing bacterium isolated from cassava wastewater.</title>
        <authorList>
            <person name="Wang Q."/>
            <person name="Xie N."/>
            <person name="Qin Y."/>
            <person name="Shen N."/>
            <person name="Zhu J."/>
            <person name="Mi H."/>
            <person name="Huang R."/>
        </authorList>
    </citation>
    <scope>NUCLEOTIDE SEQUENCE [LARGE SCALE GENOMIC DNA]</scope>
    <source>
        <strain evidence="5 6">GST4</strain>
    </source>
</reference>
<organism evidence="5 6">
    <name type="scientific">Tumebacillus flagellatus</name>
    <dbReference type="NCBI Taxonomy" id="1157490"/>
    <lineage>
        <taxon>Bacteria</taxon>
        <taxon>Bacillati</taxon>
        <taxon>Bacillota</taxon>
        <taxon>Bacilli</taxon>
        <taxon>Bacillales</taxon>
        <taxon>Alicyclobacillaceae</taxon>
        <taxon>Tumebacillus</taxon>
    </lineage>
</organism>
<evidence type="ECO:0000256" key="1">
    <source>
        <dbReference type="SAM" id="Coils"/>
    </source>
</evidence>
<dbReference type="RefSeq" id="WP_038084701.1">
    <property type="nucleotide sequence ID" value="NZ_JMIR01000003.1"/>
</dbReference>
<feature type="coiled-coil region" evidence="1">
    <location>
        <begin position="124"/>
        <end position="188"/>
    </location>
</feature>
<feature type="signal peptide" evidence="3">
    <location>
        <begin position="1"/>
        <end position="19"/>
    </location>
</feature>
<protein>
    <recommendedName>
        <fullName evidence="4">DUF4349 domain-containing protein</fullName>
    </recommendedName>
</protein>
<dbReference type="eggNOG" id="COG1196">
    <property type="taxonomic scope" value="Bacteria"/>
</dbReference>
<proteinExistence type="predicted"/>
<dbReference type="AlphaFoldDB" id="A0A074LXB6"/>
<keyword evidence="6" id="KW-1185">Reference proteome</keyword>
<dbReference type="Pfam" id="PF14257">
    <property type="entry name" value="DUF4349"/>
    <property type="match status" value="1"/>
</dbReference>
<gene>
    <name evidence="5" type="ORF">EL26_04215</name>
</gene>
<dbReference type="Proteomes" id="UP000027931">
    <property type="component" value="Unassembled WGS sequence"/>
</dbReference>
<dbReference type="OrthoDB" id="5381491at2"/>
<accession>A0A074LXB6</accession>
<dbReference type="STRING" id="1157490.EL26_04215"/>
<comment type="caution">
    <text evidence="5">The sequence shown here is derived from an EMBL/GenBank/DDBJ whole genome shotgun (WGS) entry which is preliminary data.</text>
</comment>
<dbReference type="EMBL" id="JMIR01000003">
    <property type="protein sequence ID" value="KEO84728.1"/>
    <property type="molecule type" value="Genomic_DNA"/>
</dbReference>
<keyword evidence="3" id="KW-0732">Signal</keyword>
<dbReference type="PROSITE" id="PS51257">
    <property type="entry name" value="PROKAR_LIPOPROTEIN"/>
    <property type="match status" value="1"/>
</dbReference>
<name>A0A074LXB6_9BACL</name>
<dbReference type="InterPro" id="IPR025645">
    <property type="entry name" value="DUF4349"/>
</dbReference>
<evidence type="ECO:0000313" key="6">
    <source>
        <dbReference type="Proteomes" id="UP000027931"/>
    </source>
</evidence>
<evidence type="ECO:0000256" key="2">
    <source>
        <dbReference type="SAM" id="Phobius"/>
    </source>
</evidence>